<keyword evidence="1" id="KW-0812">Transmembrane</keyword>
<sequence length="191" mass="22093">MRFHPKLRPYLGYKFLNALFSGLSLSTIFIIYAPLEPIIYSIGGILLALGMWGVAHLYPRILNALYYVRILFWVEILPLGMIALFLLFPERYPTALLIYALYQLIFLFGSFLVRAETMVFRHKSVITLLDVTKQKGYLVGLSLSALFYFLCEQAGITAKIEQVYWLHFLLALNQLALLERLYQSVKGRSIW</sequence>
<organism evidence="3">
    <name type="scientific">Wolinella succinogenes (strain ATCC 29543 / DSM 1740 / CCUG 13145 / JCM 31913 / LMG 7466 / NCTC 11488 / FDC 602W)</name>
    <name type="common">Vibrio succinogenes</name>
    <dbReference type="NCBI Taxonomy" id="273121"/>
    <lineage>
        <taxon>Bacteria</taxon>
        <taxon>Pseudomonadati</taxon>
        <taxon>Campylobacterota</taxon>
        <taxon>Epsilonproteobacteria</taxon>
        <taxon>Campylobacterales</taxon>
        <taxon>Helicobacteraceae</taxon>
        <taxon>Wolinella</taxon>
    </lineage>
</organism>
<feature type="transmembrane region" description="Helical" evidence="1">
    <location>
        <begin position="38"/>
        <end position="58"/>
    </location>
</feature>
<reference evidence="2 3" key="1">
    <citation type="journal article" date="2003" name="Proc. Natl. Acad. Sci. U.S.A.">
        <title>Complete genome sequence and analysis of Wolinella succinogenes.</title>
        <authorList>
            <person name="Baar C."/>
            <person name="Eppinger M."/>
            <person name="Raddatz G."/>
            <person name="Simon JM."/>
            <person name="Lanz C."/>
            <person name="Klimmek O."/>
            <person name="Nandakumar R."/>
            <person name="Gross R."/>
            <person name="Rosinus A."/>
            <person name="Keller H."/>
            <person name="Jagtap P."/>
            <person name="Linke B."/>
            <person name="Meyer F."/>
            <person name="Lederer H."/>
            <person name="Schuster S.C."/>
        </authorList>
    </citation>
    <scope>NUCLEOTIDE SEQUENCE [LARGE SCALE GENOMIC DNA]</scope>
    <source>
        <strain evidence="3">ATCC 29543 / DSM 1740 / CCUG 13145 / JCM 31913 / LMG 7466 / NCTC 11488 / FDC 602W</strain>
    </source>
</reference>
<dbReference type="Proteomes" id="UP000000422">
    <property type="component" value="Chromosome"/>
</dbReference>
<dbReference type="AlphaFoldDB" id="Q7MRL9"/>
<keyword evidence="1" id="KW-1133">Transmembrane helix</keyword>
<feature type="transmembrane region" description="Helical" evidence="1">
    <location>
        <begin position="12"/>
        <end position="32"/>
    </location>
</feature>
<evidence type="ECO:0000256" key="1">
    <source>
        <dbReference type="SAM" id="Phobius"/>
    </source>
</evidence>
<evidence type="ECO:0000313" key="2">
    <source>
        <dbReference type="EMBL" id="CAE10312.1"/>
    </source>
</evidence>
<dbReference type="HOGENOM" id="CLU_122430_0_0_7"/>
<dbReference type="RefSeq" id="WP_011139099.1">
    <property type="nucleotide sequence ID" value="NC_005090.1"/>
</dbReference>
<accession>Q7MRL9</accession>
<proteinExistence type="predicted"/>
<dbReference type="eggNOG" id="ENOG5033V0K">
    <property type="taxonomic scope" value="Bacteria"/>
</dbReference>
<name>Q7MRL9_WOLSU</name>
<evidence type="ECO:0000313" key="3">
    <source>
        <dbReference type="Proteomes" id="UP000000422"/>
    </source>
</evidence>
<dbReference type="KEGG" id="wsu:WS1231"/>
<dbReference type="EMBL" id="BX571660">
    <property type="protein sequence ID" value="CAE10312.1"/>
    <property type="molecule type" value="Genomic_DNA"/>
</dbReference>
<protein>
    <submittedName>
        <fullName evidence="2">Uncharacterized protein</fullName>
    </submittedName>
</protein>
<gene>
    <name evidence="2" type="ordered locus">WS1231</name>
</gene>
<dbReference type="STRING" id="273121.WS1231"/>
<feature type="transmembrane region" description="Helical" evidence="1">
    <location>
        <begin position="70"/>
        <end position="88"/>
    </location>
</feature>
<feature type="transmembrane region" description="Helical" evidence="1">
    <location>
        <begin position="94"/>
        <end position="115"/>
    </location>
</feature>
<keyword evidence="3" id="KW-1185">Reference proteome</keyword>
<keyword evidence="1" id="KW-0472">Membrane</keyword>